<accession>A0AC34GIS7</accession>
<reference evidence="2" key="1">
    <citation type="submission" date="2022-11" db="UniProtKB">
        <authorList>
            <consortium name="WormBaseParasite"/>
        </authorList>
    </citation>
    <scope>IDENTIFICATION</scope>
</reference>
<protein>
    <submittedName>
        <fullName evidence="2">Uncharacterized protein</fullName>
    </submittedName>
</protein>
<dbReference type="Proteomes" id="UP000887579">
    <property type="component" value="Unplaced"/>
</dbReference>
<evidence type="ECO:0000313" key="2">
    <source>
        <dbReference type="WBParaSite" id="ES5_v2.g29547.t1"/>
    </source>
</evidence>
<proteinExistence type="predicted"/>
<dbReference type="WBParaSite" id="ES5_v2.g29547.t1">
    <property type="protein sequence ID" value="ES5_v2.g29547.t1"/>
    <property type="gene ID" value="ES5_v2.g29547"/>
</dbReference>
<evidence type="ECO:0000313" key="1">
    <source>
        <dbReference type="Proteomes" id="UP000887579"/>
    </source>
</evidence>
<name>A0AC34GIS7_9BILA</name>
<organism evidence="1 2">
    <name type="scientific">Panagrolaimus sp. ES5</name>
    <dbReference type="NCBI Taxonomy" id="591445"/>
    <lineage>
        <taxon>Eukaryota</taxon>
        <taxon>Metazoa</taxon>
        <taxon>Ecdysozoa</taxon>
        <taxon>Nematoda</taxon>
        <taxon>Chromadorea</taxon>
        <taxon>Rhabditida</taxon>
        <taxon>Tylenchina</taxon>
        <taxon>Panagrolaimomorpha</taxon>
        <taxon>Panagrolaimoidea</taxon>
        <taxon>Panagrolaimidae</taxon>
        <taxon>Panagrolaimus</taxon>
    </lineage>
</organism>
<sequence>SSENANVKSSTNAEQTTILQNVDESTTASVTEAQNVSPTTTESSSATSDAVIVPIVAESNQERVKALLAKALKEKEDRESTTLSESSITEQKIILQNVDEITTASATEVSNVLSTTTESSLETEAVVVPLVAESNKARVKELLAKALKEKEDNESTTVSASEATVIPPQSTISEKPVTDSQTTILQNVDERTTKTATDAIDKVTDATTVVSPTTTDPLSTTASGPTESVIVPMVQESNQARVKELLAKAL</sequence>